<dbReference type="VEuPathDB" id="VectorBase:ASTEI20_039609"/>
<keyword evidence="5" id="KW-0391">Immunity</keyword>
<feature type="domain" description="Peptidase S1" evidence="9">
    <location>
        <begin position="1"/>
        <end position="81"/>
    </location>
</feature>
<dbReference type="FunFam" id="2.40.10.10:FF:000028">
    <property type="entry name" value="Serine protease easter"/>
    <property type="match status" value="1"/>
</dbReference>
<dbReference type="VEuPathDB" id="VectorBase:ASTEI20_043190"/>
<dbReference type="VEuPathDB" id="VectorBase:ASTEI06451"/>
<dbReference type="PROSITE" id="PS00135">
    <property type="entry name" value="TRYPSIN_SER"/>
    <property type="match status" value="2"/>
</dbReference>
<reference evidence="10" key="2">
    <citation type="submission" date="2020-05" db="UniProtKB">
        <authorList>
            <consortium name="EnsemblMetazoa"/>
        </authorList>
    </citation>
    <scope>IDENTIFICATION</scope>
    <source>
        <strain evidence="10">Indian</strain>
    </source>
</reference>
<dbReference type="CDD" id="cd00190">
    <property type="entry name" value="Tryp_SPc"/>
    <property type="match status" value="2"/>
</dbReference>
<dbReference type="VEuPathDB" id="VectorBase:ASTEI20_037248"/>
<organism evidence="10 11">
    <name type="scientific">Anopheles stephensi</name>
    <name type="common">Indo-Pakistan malaria mosquito</name>
    <dbReference type="NCBI Taxonomy" id="30069"/>
    <lineage>
        <taxon>Eukaryota</taxon>
        <taxon>Metazoa</taxon>
        <taxon>Ecdysozoa</taxon>
        <taxon>Arthropoda</taxon>
        <taxon>Hexapoda</taxon>
        <taxon>Insecta</taxon>
        <taxon>Pterygota</taxon>
        <taxon>Neoptera</taxon>
        <taxon>Endopterygota</taxon>
        <taxon>Diptera</taxon>
        <taxon>Nematocera</taxon>
        <taxon>Culicoidea</taxon>
        <taxon>Culicidae</taxon>
        <taxon>Anophelinae</taxon>
        <taxon>Anopheles</taxon>
    </lineage>
</organism>
<comment type="similarity">
    <text evidence="8">Belongs to the peptidase S1 family. CLIP subfamily.</text>
</comment>
<evidence type="ECO:0000256" key="7">
    <source>
        <dbReference type="ARBA" id="ARBA00023180"/>
    </source>
</evidence>
<evidence type="ECO:0000256" key="8">
    <source>
        <dbReference type="ARBA" id="ARBA00024195"/>
    </source>
</evidence>
<dbReference type="PROSITE" id="PS50240">
    <property type="entry name" value="TRYPSIN_DOM"/>
    <property type="match status" value="6"/>
</dbReference>
<dbReference type="SMART" id="SM00020">
    <property type="entry name" value="Tryp_SPc"/>
    <property type="match status" value="3"/>
</dbReference>
<keyword evidence="4" id="KW-0732">Signal</keyword>
<sequence>MNRRQMPEGLRADQLCASSDTMDTCEGDSGGPLQTELHDVFGNVYPLVVGVVSFGTPCIEGSTGVYTRVSSYLDWIEKEVNQSLSYSNCTGIQLCDRKQNRSIVAKAKTPWPVNRVGLLWKKEERDLYQCGGLLIDYQYVLTSADCVTSSRGPPEFVASSPNSALASVADVHVHPQYERQRSSSYDIALIKLHQYANLEETQPVCPWMRSEETQTNHLPLQVAASISQRRFLLNQYTNESRQLILQSVRRELCAVQQDGDANDLICIKRNISLVPETCQVDYGGPVMLEVAKNKYRVRGVLSRRTEGCGSNVIFTDITPHLQWLESIMFKNLNEWLRRFPFVPQDYVHITALGGKRAVQGEFQHMVAIGWTRADGRIEYLCGGSLLTFTFILTAAHCAVDIQKYVVWPPNSQLADDNSFPLYFSVPPDTVRLGDTDLGSVADDEYAQQAKIARIIKHPQYRESRKYFDIALIELQERLWANQAIGLVCVWREPEAPTGLLEAVGFGALGFGEMLSPTLQKVQLRTLDRSQCAERIPMNRRQMPEGLRADQLCASSDTMDTCEGDSGGPLQTELHDVFGNVYPLVVGVVSFGTPCAEGSTGVYTRVSSYVDWIEKEVNESLSYEDCTSRYGGNRKQNSALSAIDKSDSPAYRVGLLWKQEDQDLHQCGGLLIDYQYVLTSADCVTSSRGPPTFVAVSPASDRAAVEDVLVHPRFTKRSPYFDIALVKIQSYANPTQSQPLCPWSDELHGNWSWGTARFGASISQSIGLASLQLTPRRYVHPKLSDDRCTFGEATAENDLICISRKAALIPRLCQVDYGGPVLVQMGPNEYKVLGVLSRATARGYCPKRFYSDVGEYVGSYGAFGGFRALRGEFQHMVAIGWTRAGGRIDYLCGGSLINQQFVLTAAHCNVDANGIKPDTVRLGDTDLGSAEDDEFAQQISIARIIVHPQYRGSRKYFDLALIELQQMVQYSEAVCSTCLWQEQTLPDGPMDAVGFGATGFGESLSPTLQRVVLNHIGREECEGRISVKRREMPDGFREDQFCAASSSMDTCEGDSGGPIGVKLYDVGGTLTPLVTGVVSFGTPCTAGSTGVYTKVGREDWNIAISLHAIATICKSFAACSKTTSCIGRPSETINVNFERIYTQNRFGLLWQESDELSLGWECGATLIDYQFLLTTASCVTSRKGHPKFVVSLADERAPITDVYVSPRYKPGRPENDVALLKIDQYVNHTVYRPACLWDRQTDGEWSTDPKFTAYGIVGADGLLNDTVTVTARDRKDCEDASLRGTDLRCFHNQVPMMPGVCWMDYGGAVIDKAFWGEPVSVYGIVAPLSKDCGSTLYMIDISPHIAWIEAIIVGRRDQFLVFSD</sequence>
<dbReference type="EnsemblMetazoa" id="ASTEI06451-RA">
    <property type="protein sequence ID" value="ASTEI06451-PA"/>
    <property type="gene ID" value="ASTEI06451"/>
</dbReference>
<accession>A0A182YDB5</accession>
<keyword evidence="6" id="KW-1015">Disulfide bond</keyword>
<dbReference type="VEuPathDB" id="VectorBase:ASTE009297"/>
<evidence type="ECO:0000259" key="9">
    <source>
        <dbReference type="PROSITE" id="PS50240"/>
    </source>
</evidence>
<dbReference type="VEuPathDB" id="VectorBase:ASTE009298"/>
<feature type="domain" description="Peptidase S1" evidence="9">
    <location>
        <begin position="1161"/>
        <end position="1352"/>
    </location>
</feature>
<evidence type="ECO:0000256" key="5">
    <source>
        <dbReference type="ARBA" id="ARBA00022859"/>
    </source>
</evidence>
<proteinExistence type="inferred from homology"/>
<evidence type="ECO:0000256" key="3">
    <source>
        <dbReference type="ARBA" id="ARBA00022588"/>
    </source>
</evidence>
<dbReference type="Pfam" id="PF00089">
    <property type="entry name" value="Trypsin"/>
    <property type="match status" value="6"/>
</dbReference>
<dbReference type="Proteomes" id="UP000076408">
    <property type="component" value="Unassembled WGS sequence"/>
</dbReference>
<dbReference type="GO" id="GO:0004252">
    <property type="term" value="F:serine-type endopeptidase activity"/>
    <property type="evidence" value="ECO:0007669"/>
    <property type="project" value="InterPro"/>
</dbReference>
<feature type="domain" description="Peptidase S1" evidence="9">
    <location>
        <begin position="351"/>
        <end position="617"/>
    </location>
</feature>
<dbReference type="InterPro" id="IPR018114">
    <property type="entry name" value="TRYPSIN_HIS"/>
</dbReference>
<dbReference type="InterPro" id="IPR051333">
    <property type="entry name" value="CLIP_Serine_Protease"/>
</dbReference>
<dbReference type="GO" id="GO:0006508">
    <property type="term" value="P:proteolysis"/>
    <property type="evidence" value="ECO:0007669"/>
    <property type="project" value="InterPro"/>
</dbReference>
<dbReference type="InterPro" id="IPR043504">
    <property type="entry name" value="Peptidase_S1_PA_chymotrypsin"/>
</dbReference>
<name>A0A182YDB5_ANOST</name>
<dbReference type="InterPro" id="IPR009003">
    <property type="entry name" value="Peptidase_S1_PA"/>
</dbReference>
<dbReference type="InterPro" id="IPR033116">
    <property type="entry name" value="TRYPSIN_SER"/>
</dbReference>
<feature type="domain" description="Peptidase S1" evidence="9">
    <location>
        <begin position="110"/>
        <end position="329"/>
    </location>
</feature>
<dbReference type="SUPFAM" id="SSF50494">
    <property type="entry name" value="Trypsin-like serine proteases"/>
    <property type="match status" value="6"/>
</dbReference>
<evidence type="ECO:0000256" key="6">
    <source>
        <dbReference type="ARBA" id="ARBA00023157"/>
    </source>
</evidence>
<evidence type="ECO:0000313" key="10">
    <source>
        <dbReference type="EnsemblMetazoa" id="ASTEI06451-PA"/>
    </source>
</evidence>
<dbReference type="GO" id="GO:0005576">
    <property type="term" value="C:extracellular region"/>
    <property type="evidence" value="ECO:0007669"/>
    <property type="project" value="UniProtKB-SubCell"/>
</dbReference>
<evidence type="ECO:0000256" key="4">
    <source>
        <dbReference type="ARBA" id="ARBA00022729"/>
    </source>
</evidence>
<reference evidence="11" key="1">
    <citation type="journal article" date="2014" name="Genome Biol.">
        <title>Genome analysis of a major urban malaria vector mosquito, Anopheles stephensi.</title>
        <authorList>
            <person name="Jiang X."/>
            <person name="Peery A."/>
            <person name="Hall A.B."/>
            <person name="Sharma A."/>
            <person name="Chen X.G."/>
            <person name="Waterhouse R.M."/>
            <person name="Komissarov A."/>
            <person name="Riehle M.M."/>
            <person name="Shouche Y."/>
            <person name="Sharakhova M.V."/>
            <person name="Lawson D."/>
            <person name="Pakpour N."/>
            <person name="Arensburger P."/>
            <person name="Davidson V.L."/>
            <person name="Eiglmeier K."/>
            <person name="Emrich S."/>
            <person name="George P."/>
            <person name="Kennedy R.C."/>
            <person name="Mane S.P."/>
            <person name="Maslen G."/>
            <person name="Oringanje C."/>
            <person name="Qi Y."/>
            <person name="Settlage R."/>
            <person name="Tojo M."/>
            <person name="Tubio J.M."/>
            <person name="Unger M.F."/>
            <person name="Wang B."/>
            <person name="Vernick K.D."/>
            <person name="Ribeiro J.M."/>
            <person name="James A.A."/>
            <person name="Michel K."/>
            <person name="Riehle M.A."/>
            <person name="Luckhart S."/>
            <person name="Sharakhov I.V."/>
            <person name="Tu Z."/>
        </authorList>
    </citation>
    <scope>NUCLEOTIDE SEQUENCE [LARGE SCALE GENOMIC DNA]</scope>
    <source>
        <strain evidence="11">Indian</strain>
    </source>
</reference>
<dbReference type="PANTHER" id="PTHR24260">
    <property type="match status" value="1"/>
</dbReference>
<dbReference type="PROSITE" id="PS00134">
    <property type="entry name" value="TRYPSIN_HIS"/>
    <property type="match status" value="2"/>
</dbReference>
<evidence type="ECO:0000313" key="11">
    <source>
        <dbReference type="Proteomes" id="UP000076408"/>
    </source>
</evidence>
<evidence type="ECO:0000256" key="1">
    <source>
        <dbReference type="ARBA" id="ARBA00004613"/>
    </source>
</evidence>
<dbReference type="Gene3D" id="2.40.10.10">
    <property type="entry name" value="Trypsin-like serine proteases"/>
    <property type="match status" value="6"/>
</dbReference>
<comment type="subcellular location">
    <subcellularLocation>
        <location evidence="1">Secreted</location>
    </subcellularLocation>
</comment>
<keyword evidence="11" id="KW-1185">Reference proteome</keyword>
<feature type="domain" description="Peptidase S1" evidence="9">
    <location>
        <begin position="628"/>
        <end position="856"/>
    </location>
</feature>
<keyword evidence="3" id="KW-0399">Innate immunity</keyword>
<dbReference type="STRING" id="30069.A0A182YDB5"/>
<feature type="domain" description="Peptidase S1" evidence="9">
    <location>
        <begin position="861"/>
        <end position="1113"/>
    </location>
</feature>
<dbReference type="PANTHER" id="PTHR24260:SF147">
    <property type="entry name" value="EG:BACR7A4.3 PROTEIN-RELATED"/>
    <property type="match status" value="1"/>
</dbReference>
<keyword evidence="7" id="KW-0325">Glycoprotein</keyword>
<dbReference type="InterPro" id="IPR001254">
    <property type="entry name" value="Trypsin_dom"/>
</dbReference>
<evidence type="ECO:0000256" key="2">
    <source>
        <dbReference type="ARBA" id="ARBA00022525"/>
    </source>
</evidence>
<dbReference type="InterPro" id="IPR001314">
    <property type="entry name" value="Peptidase_S1A"/>
</dbReference>
<protein>
    <recommendedName>
        <fullName evidence="9">Peptidase S1 domain-containing protein</fullName>
    </recommendedName>
</protein>
<dbReference type="FunFam" id="2.40.10.10:FF:000054">
    <property type="entry name" value="Complement C1r subcomponent"/>
    <property type="match status" value="1"/>
</dbReference>
<dbReference type="PRINTS" id="PR00722">
    <property type="entry name" value="CHYMOTRYPSIN"/>
</dbReference>
<keyword evidence="2" id="KW-0964">Secreted</keyword>
<dbReference type="GO" id="GO:0045087">
    <property type="term" value="P:innate immune response"/>
    <property type="evidence" value="ECO:0007669"/>
    <property type="project" value="UniProtKB-KW"/>
</dbReference>